<dbReference type="OrthoDB" id="9810372at2"/>
<evidence type="ECO:0000256" key="1">
    <source>
        <dbReference type="ARBA" id="ARBA00006479"/>
    </source>
</evidence>
<evidence type="ECO:0000256" key="4">
    <source>
        <dbReference type="ARBA" id="ARBA00022679"/>
    </source>
</evidence>
<proteinExistence type="inferred from homology"/>
<keyword evidence="4" id="KW-0808">Transferase</keyword>
<gene>
    <name evidence="9" type="ORF">EDD33_1300</name>
</gene>
<dbReference type="SUPFAM" id="SSF53067">
    <property type="entry name" value="Actin-like ATPase domain"/>
    <property type="match status" value="1"/>
</dbReference>
<dbReference type="InterPro" id="IPR004654">
    <property type="entry name" value="ROK_glcA"/>
</dbReference>
<evidence type="ECO:0000256" key="6">
    <source>
        <dbReference type="ARBA" id="ARBA00022777"/>
    </source>
</evidence>
<evidence type="ECO:0000256" key="8">
    <source>
        <dbReference type="ARBA" id="ARBA00032386"/>
    </source>
</evidence>
<organism evidence="9 10">
    <name type="scientific">Nocardioides aurantiacus</name>
    <dbReference type="NCBI Taxonomy" id="86796"/>
    <lineage>
        <taxon>Bacteria</taxon>
        <taxon>Bacillati</taxon>
        <taxon>Actinomycetota</taxon>
        <taxon>Actinomycetes</taxon>
        <taxon>Propionibacteriales</taxon>
        <taxon>Nocardioidaceae</taxon>
        <taxon>Nocardioides</taxon>
    </lineage>
</organism>
<dbReference type="PANTHER" id="PTHR18964:SF173">
    <property type="entry name" value="GLUCOKINASE"/>
    <property type="match status" value="1"/>
</dbReference>
<protein>
    <recommendedName>
        <fullName evidence="3">Glucokinase</fullName>
        <ecNumber evidence="2">2.7.1.2</ecNumber>
    </recommendedName>
    <alternativeName>
        <fullName evidence="8">Glucose kinase</fullName>
    </alternativeName>
</protein>
<reference evidence="9 10" key="1">
    <citation type="submission" date="2018-11" db="EMBL/GenBank/DDBJ databases">
        <title>Sequencing the genomes of 1000 actinobacteria strains.</title>
        <authorList>
            <person name="Klenk H.-P."/>
        </authorList>
    </citation>
    <scope>NUCLEOTIDE SEQUENCE [LARGE SCALE GENOMIC DNA]</scope>
    <source>
        <strain evidence="9 10">DSM 12652</strain>
    </source>
</reference>
<dbReference type="PROSITE" id="PS01125">
    <property type="entry name" value="ROK"/>
    <property type="match status" value="1"/>
</dbReference>
<dbReference type="InterPro" id="IPR043129">
    <property type="entry name" value="ATPase_NBD"/>
</dbReference>
<dbReference type="GO" id="GO:0006096">
    <property type="term" value="P:glycolytic process"/>
    <property type="evidence" value="ECO:0007669"/>
    <property type="project" value="InterPro"/>
</dbReference>
<keyword evidence="10" id="KW-1185">Reference proteome</keyword>
<dbReference type="Proteomes" id="UP000281738">
    <property type="component" value="Unassembled WGS sequence"/>
</dbReference>
<evidence type="ECO:0000256" key="2">
    <source>
        <dbReference type="ARBA" id="ARBA00012323"/>
    </source>
</evidence>
<keyword evidence="6 9" id="KW-0418">Kinase</keyword>
<dbReference type="InterPro" id="IPR000600">
    <property type="entry name" value="ROK"/>
</dbReference>
<dbReference type="Gene3D" id="3.30.420.40">
    <property type="match status" value="2"/>
</dbReference>
<keyword evidence="7" id="KW-0067">ATP-binding</keyword>
<evidence type="ECO:0000256" key="5">
    <source>
        <dbReference type="ARBA" id="ARBA00022741"/>
    </source>
</evidence>
<comment type="caution">
    <text evidence="9">The sequence shown here is derived from an EMBL/GenBank/DDBJ whole genome shotgun (WGS) entry which is preliminary data.</text>
</comment>
<dbReference type="AlphaFoldDB" id="A0A3N2CSF5"/>
<accession>A0A3N2CSF5</accession>
<evidence type="ECO:0000313" key="9">
    <source>
        <dbReference type="EMBL" id="ROR90460.1"/>
    </source>
</evidence>
<sequence>MTLTVGVDIGGTKIAAGVVGEGGQVLARSRTRSPATDPPEIVRTIGELVRGLVAGLPEGSEVEAVGASAAGFVDKQRSTLVFAPNLAWRDEPLRDHLERELDLPVVIENDANAAAWGEFRFGAGEDVDNLLMLTIGTGVGGGVVLDGELGRGGFGMGGEVGHITMVPDGVPCGCGNLGCLESYGSGSALVRTTREHAATDPGAAALLEQAGGDVEKITGPMVTAAAAAGDAFATARVVELGEWIGRGVATLTAVLDPNVVVIGGGVSEAGDLLLDPIRDSFARHVTGRGHRPLAEVRGALLGNAGGIVGVADLARRR</sequence>
<dbReference type="RefSeq" id="WP_123389608.1">
    <property type="nucleotide sequence ID" value="NZ_RKHO01000001.1"/>
</dbReference>
<evidence type="ECO:0000256" key="3">
    <source>
        <dbReference type="ARBA" id="ARBA00014701"/>
    </source>
</evidence>
<dbReference type="EC" id="2.7.1.2" evidence="2"/>
<dbReference type="GO" id="GO:0004340">
    <property type="term" value="F:glucokinase activity"/>
    <property type="evidence" value="ECO:0007669"/>
    <property type="project" value="UniProtKB-EC"/>
</dbReference>
<comment type="similarity">
    <text evidence="1">Belongs to the ROK (NagC/XylR) family.</text>
</comment>
<dbReference type="InterPro" id="IPR049874">
    <property type="entry name" value="ROK_cs"/>
</dbReference>
<evidence type="ECO:0000313" key="10">
    <source>
        <dbReference type="Proteomes" id="UP000281738"/>
    </source>
</evidence>
<keyword evidence="5" id="KW-0547">Nucleotide-binding</keyword>
<dbReference type="PANTHER" id="PTHR18964">
    <property type="entry name" value="ROK (REPRESSOR, ORF, KINASE) FAMILY"/>
    <property type="match status" value="1"/>
</dbReference>
<name>A0A3N2CSF5_9ACTN</name>
<dbReference type="GO" id="GO:0005737">
    <property type="term" value="C:cytoplasm"/>
    <property type="evidence" value="ECO:0007669"/>
    <property type="project" value="InterPro"/>
</dbReference>
<dbReference type="GO" id="GO:0005524">
    <property type="term" value="F:ATP binding"/>
    <property type="evidence" value="ECO:0007669"/>
    <property type="project" value="UniProtKB-KW"/>
</dbReference>
<dbReference type="EMBL" id="RKHO01000001">
    <property type="protein sequence ID" value="ROR90460.1"/>
    <property type="molecule type" value="Genomic_DNA"/>
</dbReference>
<dbReference type="Pfam" id="PF00480">
    <property type="entry name" value="ROK"/>
    <property type="match status" value="1"/>
</dbReference>
<evidence type="ECO:0000256" key="7">
    <source>
        <dbReference type="ARBA" id="ARBA00022840"/>
    </source>
</evidence>
<dbReference type="NCBIfam" id="TIGR00744">
    <property type="entry name" value="ROK_glcA_fam"/>
    <property type="match status" value="1"/>
</dbReference>